<evidence type="ECO:0000313" key="3">
    <source>
        <dbReference type="Proteomes" id="UP001165083"/>
    </source>
</evidence>
<protein>
    <submittedName>
        <fullName evidence="2">Unnamed protein product</fullName>
    </submittedName>
</protein>
<name>A0A9W6TAA8_9STRA</name>
<dbReference type="Pfam" id="PF16683">
    <property type="entry name" value="TGase_elicitor"/>
    <property type="match status" value="1"/>
</dbReference>
<keyword evidence="3" id="KW-1185">Reference proteome</keyword>
<feature type="signal peptide" evidence="1">
    <location>
        <begin position="1"/>
        <end position="23"/>
    </location>
</feature>
<dbReference type="OrthoDB" id="10249031at2759"/>
<comment type="caution">
    <text evidence="2">The sequence shown here is derived from an EMBL/GenBank/DDBJ whole genome shotgun (WGS) entry which is preliminary data.</text>
</comment>
<reference evidence="2" key="1">
    <citation type="submission" date="2023-04" db="EMBL/GenBank/DDBJ databases">
        <title>Phytophthora lilii NBRC 32176.</title>
        <authorList>
            <person name="Ichikawa N."/>
            <person name="Sato H."/>
            <person name="Tonouchi N."/>
        </authorList>
    </citation>
    <scope>NUCLEOTIDE SEQUENCE</scope>
    <source>
        <strain evidence="2">NBRC 32176</strain>
    </source>
</reference>
<dbReference type="EMBL" id="BSXW01000035">
    <property type="protein sequence ID" value="GMF10251.1"/>
    <property type="molecule type" value="Genomic_DNA"/>
</dbReference>
<accession>A0A9W6TAA8</accession>
<proteinExistence type="predicted"/>
<evidence type="ECO:0000256" key="1">
    <source>
        <dbReference type="SAM" id="SignalP"/>
    </source>
</evidence>
<dbReference type="InterPro" id="IPR032048">
    <property type="entry name" value="TGase_elicitor"/>
</dbReference>
<feature type="chain" id="PRO_5040900492" evidence="1">
    <location>
        <begin position="24"/>
        <end position="216"/>
    </location>
</feature>
<dbReference type="Gene3D" id="3.30.40.240">
    <property type="entry name" value="Transglutaminase elicitor, body domain"/>
    <property type="match status" value="1"/>
</dbReference>
<evidence type="ECO:0000313" key="2">
    <source>
        <dbReference type="EMBL" id="GMF10251.1"/>
    </source>
</evidence>
<keyword evidence="1" id="KW-0732">Signal</keyword>
<dbReference type="GO" id="GO:0016755">
    <property type="term" value="F:aminoacyltransferase activity"/>
    <property type="evidence" value="ECO:0007669"/>
    <property type="project" value="InterPro"/>
</dbReference>
<gene>
    <name evidence="2" type="ORF">Plil01_000108000</name>
</gene>
<dbReference type="AlphaFoldDB" id="A0A9W6TAA8"/>
<sequence length="216" mass="23894">MTSAYLASVALGFAALQMYDAAAISLQYDPYTTCTSYDINNKNFPGRGSDIDDDGTCTVTVPNDPSQPKPTGRKLEVDSNDDLMKLEKFFGTKMETQLENLPTSVVHTPTPWNTRLWLMYEDSFNFQWDEGQPSATEKYARAFGLDVKTFMDGLSAKTGIDSFFNVTDACTSDNDCHWASCGIRANATSGYCIPQWYGFSHAWAPAALLSRNPNPP</sequence>
<organism evidence="2 3">
    <name type="scientific">Phytophthora lilii</name>
    <dbReference type="NCBI Taxonomy" id="2077276"/>
    <lineage>
        <taxon>Eukaryota</taxon>
        <taxon>Sar</taxon>
        <taxon>Stramenopiles</taxon>
        <taxon>Oomycota</taxon>
        <taxon>Peronosporomycetes</taxon>
        <taxon>Peronosporales</taxon>
        <taxon>Peronosporaceae</taxon>
        <taxon>Phytophthora</taxon>
    </lineage>
</organism>
<dbReference type="Proteomes" id="UP001165083">
    <property type="component" value="Unassembled WGS sequence"/>
</dbReference>